<feature type="domain" description="MOSC" evidence="1">
    <location>
        <begin position="117"/>
        <end position="265"/>
    </location>
</feature>
<dbReference type="InterPro" id="IPR005303">
    <property type="entry name" value="MOCOS_middle"/>
</dbReference>
<evidence type="ECO:0000313" key="2">
    <source>
        <dbReference type="EMBL" id="VAW74017.1"/>
    </source>
</evidence>
<organism evidence="2">
    <name type="scientific">hydrothermal vent metagenome</name>
    <dbReference type="NCBI Taxonomy" id="652676"/>
    <lineage>
        <taxon>unclassified sequences</taxon>
        <taxon>metagenomes</taxon>
        <taxon>ecological metagenomes</taxon>
    </lineage>
</organism>
<dbReference type="Pfam" id="PF03473">
    <property type="entry name" value="MOSC"/>
    <property type="match status" value="1"/>
</dbReference>
<dbReference type="AlphaFoldDB" id="A0A3B0YEG0"/>
<dbReference type="GO" id="GO:0003824">
    <property type="term" value="F:catalytic activity"/>
    <property type="evidence" value="ECO:0007669"/>
    <property type="project" value="InterPro"/>
</dbReference>
<dbReference type="InterPro" id="IPR005302">
    <property type="entry name" value="MoCF_Sase_C"/>
</dbReference>
<dbReference type="PANTHER" id="PTHR14237">
    <property type="entry name" value="MOLYBDOPTERIN COFACTOR SULFURASE MOSC"/>
    <property type="match status" value="1"/>
</dbReference>
<dbReference type="InterPro" id="IPR011037">
    <property type="entry name" value="Pyrv_Knase-like_insert_dom_sf"/>
</dbReference>
<dbReference type="EMBL" id="UOFN01000027">
    <property type="protein sequence ID" value="VAW74017.1"/>
    <property type="molecule type" value="Genomic_DNA"/>
</dbReference>
<dbReference type="PROSITE" id="PS51340">
    <property type="entry name" value="MOSC"/>
    <property type="match status" value="1"/>
</dbReference>
<protein>
    <submittedName>
        <fullName evidence="2">Flavodoxin reductases (Ferredoxin-NADPH reductases) family 1</fullName>
    </submittedName>
</protein>
<reference evidence="2" key="1">
    <citation type="submission" date="2018-06" db="EMBL/GenBank/DDBJ databases">
        <authorList>
            <person name="Zhirakovskaya E."/>
        </authorList>
    </citation>
    <scope>NUCLEOTIDE SEQUENCE</scope>
</reference>
<gene>
    <name evidence="2" type="ORF">MNBD_GAMMA15-1733</name>
</gene>
<dbReference type="Pfam" id="PF03476">
    <property type="entry name" value="MOSC_N"/>
    <property type="match status" value="1"/>
</dbReference>
<dbReference type="GO" id="GO:0030170">
    <property type="term" value="F:pyridoxal phosphate binding"/>
    <property type="evidence" value="ECO:0007669"/>
    <property type="project" value="InterPro"/>
</dbReference>
<dbReference type="PANTHER" id="PTHR14237:SF19">
    <property type="entry name" value="MITOCHONDRIAL AMIDOXIME REDUCING COMPONENT 1"/>
    <property type="match status" value="1"/>
</dbReference>
<evidence type="ECO:0000259" key="1">
    <source>
        <dbReference type="PROSITE" id="PS51340"/>
    </source>
</evidence>
<dbReference type="SUPFAM" id="SSF50800">
    <property type="entry name" value="PK beta-barrel domain-like"/>
    <property type="match status" value="1"/>
</dbReference>
<accession>A0A3B0YEG0</accession>
<name>A0A3B0YEG0_9ZZZZ</name>
<dbReference type="SUPFAM" id="SSF141673">
    <property type="entry name" value="MOSC N-terminal domain-like"/>
    <property type="match status" value="1"/>
</dbReference>
<sequence length="270" mass="30595">MKLTEINIYPIKSTRRIALNESEVLPRGFPWDRRWMLVDTQGKFMTARQYPTLAVVDTCLGDTALHVSVAGQPELSLTLQESTDERTSVTVWRDQCDAIPAGVEADTWFSDYLGIECRLVRMTDDLVRGVDQKYGRPEDEVSFADGFPMLLITEASLNDLNTKIETPVSMRRFRPNLVVDGDLPYAEDDWLRFRIGDVEFEGVKNCSRCIFTTIDPDTGIKHSAIEPLRTLSQYRKRPEGGVYFGQNLIPRSGGVVRVGDVVEVIDKKEK</sequence>
<proteinExistence type="predicted"/>
<dbReference type="GO" id="GO:0030151">
    <property type="term" value="F:molybdenum ion binding"/>
    <property type="evidence" value="ECO:0007669"/>
    <property type="project" value="InterPro"/>
</dbReference>